<evidence type="ECO:0000256" key="1">
    <source>
        <dbReference type="ARBA" id="ARBA00006464"/>
    </source>
</evidence>
<dbReference type="Pfam" id="PF02397">
    <property type="entry name" value="Bac_transf"/>
    <property type="match status" value="1"/>
</dbReference>
<dbReference type="PANTHER" id="PTHR30576:SF10">
    <property type="entry name" value="SLL5057 PROTEIN"/>
    <property type="match status" value="1"/>
</dbReference>
<evidence type="ECO:0000256" key="2">
    <source>
        <dbReference type="ARBA" id="ARBA00023169"/>
    </source>
</evidence>
<name>A0A8G0ZUM8_9RHOB</name>
<dbReference type="PANTHER" id="PTHR30576">
    <property type="entry name" value="COLANIC BIOSYNTHESIS UDP-GLUCOSE LIPID CARRIER TRANSFERASE"/>
    <property type="match status" value="1"/>
</dbReference>
<protein>
    <submittedName>
        <fullName evidence="5">Sugar transferase</fullName>
    </submittedName>
</protein>
<sequence>MMFAPSFSRMTLPARAPHRAISVAQPAPPSRSVSARPIPAWKRPLDLALTLPGLLALAPVFLLIALAVRLSSPGPVFFVQRRIGIGGRPFGMIKFRSMYRDAAERRAALLAQSDRAGICFKSRNDPRVTPVGRILRRLSLDELPQLLNVVAGQMSLVGPRPALPEEVAAYPERALGRLAVLPGITGPWQVSGRAEIGFDEMVELDLDYARNPRLTVDLRCLLQTFSAVISGRGAY</sequence>
<evidence type="ECO:0000256" key="3">
    <source>
        <dbReference type="SAM" id="Phobius"/>
    </source>
</evidence>
<accession>A0A8G0ZUM8</accession>
<evidence type="ECO:0000313" key="6">
    <source>
        <dbReference type="Proteomes" id="UP000826300"/>
    </source>
</evidence>
<keyword evidence="3" id="KW-0812">Transmembrane</keyword>
<dbReference type="Proteomes" id="UP000826300">
    <property type="component" value="Chromosome"/>
</dbReference>
<keyword evidence="5" id="KW-0808">Transferase</keyword>
<keyword evidence="2" id="KW-0270">Exopolysaccharide synthesis</keyword>
<keyword evidence="3" id="KW-1133">Transmembrane helix</keyword>
<feature type="transmembrane region" description="Helical" evidence="3">
    <location>
        <begin position="51"/>
        <end position="72"/>
    </location>
</feature>
<keyword evidence="3" id="KW-0472">Membrane</keyword>
<dbReference type="EMBL" id="CP069370">
    <property type="protein sequence ID" value="QYZ69216.1"/>
    <property type="molecule type" value="Genomic_DNA"/>
</dbReference>
<dbReference type="GO" id="GO:0016780">
    <property type="term" value="F:phosphotransferase activity, for other substituted phosphate groups"/>
    <property type="evidence" value="ECO:0007669"/>
    <property type="project" value="TreeGrafter"/>
</dbReference>
<evidence type="ECO:0000259" key="4">
    <source>
        <dbReference type="Pfam" id="PF02397"/>
    </source>
</evidence>
<dbReference type="KEGG" id="nsm:JO391_15960"/>
<reference evidence="5" key="1">
    <citation type="submission" date="2021-02" db="EMBL/GenBank/DDBJ databases">
        <title>Rhodobacter shimadae sp. nov., an aerobic anoxygenic phototrophic bacterium isolated from a hot spring.</title>
        <authorList>
            <person name="Muramatsu S."/>
            <person name="Haruta S."/>
            <person name="Hirose S."/>
            <person name="Hanada S."/>
        </authorList>
    </citation>
    <scope>NUCLEOTIDE SEQUENCE</scope>
    <source>
        <strain evidence="5">N10</strain>
    </source>
</reference>
<feature type="domain" description="Bacterial sugar transferase" evidence="4">
    <location>
        <begin position="42"/>
        <end position="229"/>
    </location>
</feature>
<evidence type="ECO:0000313" key="5">
    <source>
        <dbReference type="EMBL" id="QYZ69216.1"/>
    </source>
</evidence>
<gene>
    <name evidence="5" type="ORF">JO391_15960</name>
</gene>
<dbReference type="InterPro" id="IPR003362">
    <property type="entry name" value="Bact_transf"/>
</dbReference>
<dbReference type="AlphaFoldDB" id="A0A8G0ZUM8"/>
<comment type="similarity">
    <text evidence="1">Belongs to the bacterial sugar transferase family.</text>
</comment>
<keyword evidence="6" id="KW-1185">Reference proteome</keyword>
<proteinExistence type="inferred from homology"/>
<dbReference type="GO" id="GO:0000271">
    <property type="term" value="P:polysaccharide biosynthetic process"/>
    <property type="evidence" value="ECO:0007669"/>
    <property type="project" value="UniProtKB-KW"/>
</dbReference>
<organism evidence="5 6">
    <name type="scientific">Neotabrizicola shimadae</name>
    <dbReference type="NCBI Taxonomy" id="2807096"/>
    <lineage>
        <taxon>Bacteria</taxon>
        <taxon>Pseudomonadati</taxon>
        <taxon>Pseudomonadota</taxon>
        <taxon>Alphaproteobacteria</taxon>
        <taxon>Rhodobacterales</taxon>
        <taxon>Paracoccaceae</taxon>
        <taxon>Neotabrizicola</taxon>
    </lineage>
</organism>